<feature type="transmembrane region" description="Helical" evidence="1">
    <location>
        <begin position="20"/>
        <end position="43"/>
    </location>
</feature>
<dbReference type="Proteomes" id="UP000008553">
    <property type="component" value="Unassembled WGS sequence"/>
</dbReference>
<name>Q7R8E4_PLAYO</name>
<keyword evidence="1" id="KW-1133">Transmembrane helix</keyword>
<comment type="caution">
    <text evidence="2">The sequence shown here is derived from an EMBL/GenBank/DDBJ whole genome shotgun (WGS) entry which is preliminary data.</text>
</comment>
<feature type="non-terminal residue" evidence="2">
    <location>
        <position position="48"/>
    </location>
</feature>
<dbReference type="AlphaFoldDB" id="Q7R8E4"/>
<keyword evidence="1" id="KW-0812">Transmembrane</keyword>
<gene>
    <name evidence="2" type="ORF">PY07279</name>
</gene>
<dbReference type="InParanoid" id="Q7R8E4"/>
<organism evidence="2 3">
    <name type="scientific">Plasmodium yoelii yoelii</name>
    <dbReference type="NCBI Taxonomy" id="73239"/>
    <lineage>
        <taxon>Eukaryota</taxon>
        <taxon>Sar</taxon>
        <taxon>Alveolata</taxon>
        <taxon>Apicomplexa</taxon>
        <taxon>Aconoidasida</taxon>
        <taxon>Haemosporida</taxon>
        <taxon>Plasmodiidae</taxon>
        <taxon>Plasmodium</taxon>
        <taxon>Plasmodium (Vinckeia)</taxon>
    </lineage>
</organism>
<evidence type="ECO:0000256" key="1">
    <source>
        <dbReference type="SAM" id="Phobius"/>
    </source>
</evidence>
<evidence type="ECO:0000313" key="3">
    <source>
        <dbReference type="Proteomes" id="UP000008553"/>
    </source>
</evidence>
<dbReference type="PaxDb" id="73239-Q7R8E4"/>
<keyword evidence="1" id="KW-0472">Membrane</keyword>
<sequence>MYYGSRSCLWVLVLFTEFSFWVIARGCCNLIIFRVIVLIQSYIELRNT</sequence>
<proteinExistence type="predicted"/>
<keyword evidence="3" id="KW-1185">Reference proteome</keyword>
<protein>
    <submittedName>
        <fullName evidence="2">Uncharacterized protein</fullName>
    </submittedName>
</protein>
<accession>Q7R8E4</accession>
<dbReference type="EMBL" id="AABL01002627">
    <property type="protein sequence ID" value="EAA19674.1"/>
    <property type="molecule type" value="Genomic_DNA"/>
</dbReference>
<reference evidence="2 3" key="1">
    <citation type="journal article" date="2002" name="Nature">
        <title>Genome sequence and comparative analysis of the model rodent malaria parasite Plasmodium yoelii yoelii.</title>
        <authorList>
            <person name="Carlton J.M."/>
            <person name="Angiuoli S.V."/>
            <person name="Suh B.B."/>
            <person name="Kooij T.W."/>
            <person name="Pertea M."/>
            <person name="Silva J.C."/>
            <person name="Ermolaeva M.D."/>
            <person name="Allen J.E."/>
            <person name="Selengut J.D."/>
            <person name="Koo H.L."/>
            <person name="Peterson J.D."/>
            <person name="Pop M."/>
            <person name="Kosack D.S."/>
            <person name="Shumway M.F."/>
            <person name="Bidwell S.L."/>
            <person name="Shallom S.J."/>
            <person name="van Aken S.E."/>
            <person name="Riedmuller S.B."/>
            <person name="Feldblyum T.V."/>
            <person name="Cho J.K."/>
            <person name="Quackenbush J."/>
            <person name="Sedegah M."/>
            <person name="Shoaibi A."/>
            <person name="Cummings L.M."/>
            <person name="Florens L."/>
            <person name="Yates J.R."/>
            <person name="Raine J.D."/>
            <person name="Sinden R.E."/>
            <person name="Harris M.A."/>
            <person name="Cunningham D.A."/>
            <person name="Preiser P.R."/>
            <person name="Bergman L.W."/>
            <person name="Vaidya A.B."/>
            <person name="van Lin L.H."/>
            <person name="Janse C.J."/>
            <person name="Waters A.P."/>
            <person name="Smith H.O."/>
            <person name="White O.R."/>
            <person name="Salzberg S.L."/>
            <person name="Venter J.C."/>
            <person name="Fraser C.M."/>
            <person name="Hoffman S.L."/>
            <person name="Gardner M.J."/>
            <person name="Carucci D.J."/>
        </authorList>
    </citation>
    <scope>NUCLEOTIDE SEQUENCE [LARGE SCALE GENOMIC DNA]</scope>
    <source>
        <strain evidence="2 3">17XNL</strain>
    </source>
</reference>
<evidence type="ECO:0000313" key="2">
    <source>
        <dbReference type="EMBL" id="EAA19674.1"/>
    </source>
</evidence>